<evidence type="ECO:0000313" key="7">
    <source>
        <dbReference type="Proteomes" id="UP000005938"/>
    </source>
</evidence>
<dbReference type="PANTHER" id="PTHR43133">
    <property type="entry name" value="RNA POLYMERASE ECF-TYPE SIGMA FACTO"/>
    <property type="match status" value="1"/>
</dbReference>
<keyword evidence="4" id="KW-0804">Transcription</keyword>
<dbReference type="GO" id="GO:0016987">
    <property type="term" value="F:sigma factor activity"/>
    <property type="evidence" value="ECO:0007669"/>
    <property type="project" value="UniProtKB-KW"/>
</dbReference>
<evidence type="ECO:0000313" key="6">
    <source>
        <dbReference type="EMBL" id="EID72357.1"/>
    </source>
</evidence>
<dbReference type="InterPro" id="IPR036388">
    <property type="entry name" value="WH-like_DNA-bd_sf"/>
</dbReference>
<comment type="caution">
    <text evidence="6">The sequence shown here is derived from an EMBL/GenBank/DDBJ whole genome shotgun (WGS) entry which is preliminary data.</text>
</comment>
<dbReference type="Pfam" id="PF04542">
    <property type="entry name" value="Sigma70_r2"/>
    <property type="match status" value="1"/>
</dbReference>
<dbReference type="OrthoDB" id="1099849at2"/>
<proteinExistence type="inferred from homology"/>
<dbReference type="InterPro" id="IPR013324">
    <property type="entry name" value="RNA_pol_sigma_r3/r4-like"/>
</dbReference>
<reference evidence="6 7" key="1">
    <citation type="journal article" date="2012" name="J. Bacteriol.">
        <title>Genome Sequence of the Halotolerant Bacterium Imtechella halotolerans K1T.</title>
        <authorList>
            <person name="Kumar S."/>
            <person name="Vikram S."/>
            <person name="Subramanian S."/>
            <person name="Raghava G.P."/>
            <person name="Pinnaka A.K."/>
        </authorList>
    </citation>
    <scope>NUCLEOTIDE SEQUENCE [LARGE SCALE GENOMIC DNA]</scope>
    <source>
        <strain evidence="6 7">K1</strain>
    </source>
</reference>
<gene>
    <name evidence="6" type="ORF">W5A_12656</name>
</gene>
<dbReference type="Proteomes" id="UP000005938">
    <property type="component" value="Unassembled WGS sequence"/>
</dbReference>
<evidence type="ECO:0000256" key="2">
    <source>
        <dbReference type="ARBA" id="ARBA00023015"/>
    </source>
</evidence>
<keyword evidence="2" id="KW-0805">Transcription regulation</keyword>
<dbReference type="InterPro" id="IPR014284">
    <property type="entry name" value="RNA_pol_sigma-70_dom"/>
</dbReference>
<dbReference type="SUPFAM" id="SSF88946">
    <property type="entry name" value="Sigma2 domain of RNA polymerase sigma factors"/>
    <property type="match status" value="1"/>
</dbReference>
<dbReference type="InterPro" id="IPR013325">
    <property type="entry name" value="RNA_pol_sigma_r2"/>
</dbReference>
<sequence length="180" mass="21108">MIKDQYLIDKLKEKELKILDKIYLDYKDDFFLYAKTFSIPNEDIYDLYQEIIISLYENVQLGKLTNLSSTLKTYLFAIGKNKIYKLLNKANRLNSDHTVIHADSELCVFDIETNDEQQEILKSAFEELGGKCQEILTLYYYEGQNLDDIQNTLGYSSKDVLKSQKSRCLKKLKECVKKKI</sequence>
<evidence type="ECO:0000256" key="4">
    <source>
        <dbReference type="ARBA" id="ARBA00023163"/>
    </source>
</evidence>
<dbReference type="NCBIfam" id="TIGR02937">
    <property type="entry name" value="sigma70-ECF"/>
    <property type="match status" value="1"/>
</dbReference>
<dbReference type="RefSeq" id="WP_008241242.1">
    <property type="nucleotide sequence ID" value="NZ_AJJU01000037.1"/>
</dbReference>
<feature type="domain" description="RNA polymerase sigma-70 region 2" evidence="5">
    <location>
        <begin position="23"/>
        <end position="92"/>
    </location>
</feature>
<dbReference type="GO" id="GO:0006352">
    <property type="term" value="P:DNA-templated transcription initiation"/>
    <property type="evidence" value="ECO:0007669"/>
    <property type="project" value="InterPro"/>
</dbReference>
<dbReference type="EMBL" id="AJJU01000037">
    <property type="protein sequence ID" value="EID72357.1"/>
    <property type="molecule type" value="Genomic_DNA"/>
</dbReference>
<protein>
    <submittedName>
        <fullName evidence="6">RNA polymerase ECF-type sigma factor</fullName>
    </submittedName>
</protein>
<evidence type="ECO:0000256" key="3">
    <source>
        <dbReference type="ARBA" id="ARBA00023082"/>
    </source>
</evidence>
<dbReference type="InterPro" id="IPR007627">
    <property type="entry name" value="RNA_pol_sigma70_r2"/>
</dbReference>
<dbReference type="Gene3D" id="1.10.10.10">
    <property type="entry name" value="Winged helix-like DNA-binding domain superfamily/Winged helix DNA-binding domain"/>
    <property type="match status" value="1"/>
</dbReference>
<name>I0W7J1_9FLAO</name>
<dbReference type="Gene3D" id="1.10.1740.10">
    <property type="match status" value="1"/>
</dbReference>
<dbReference type="InterPro" id="IPR039425">
    <property type="entry name" value="RNA_pol_sigma-70-like"/>
</dbReference>
<comment type="similarity">
    <text evidence="1">Belongs to the sigma-70 factor family. ECF subfamily.</text>
</comment>
<dbReference type="SUPFAM" id="SSF88659">
    <property type="entry name" value="Sigma3 and sigma4 domains of RNA polymerase sigma factors"/>
    <property type="match status" value="1"/>
</dbReference>
<dbReference type="AlphaFoldDB" id="I0W7J1"/>
<evidence type="ECO:0000259" key="5">
    <source>
        <dbReference type="Pfam" id="PF04542"/>
    </source>
</evidence>
<keyword evidence="3" id="KW-0731">Sigma factor</keyword>
<dbReference type="PANTHER" id="PTHR43133:SF46">
    <property type="entry name" value="RNA POLYMERASE SIGMA-70 FACTOR ECF SUBFAMILY"/>
    <property type="match status" value="1"/>
</dbReference>
<evidence type="ECO:0000256" key="1">
    <source>
        <dbReference type="ARBA" id="ARBA00010641"/>
    </source>
</evidence>
<organism evidence="6 7">
    <name type="scientific">Imtechella halotolerans K1</name>
    <dbReference type="NCBI Taxonomy" id="946077"/>
    <lineage>
        <taxon>Bacteria</taxon>
        <taxon>Pseudomonadati</taxon>
        <taxon>Bacteroidota</taxon>
        <taxon>Flavobacteriia</taxon>
        <taxon>Flavobacteriales</taxon>
        <taxon>Flavobacteriaceae</taxon>
        <taxon>Imtechella</taxon>
    </lineage>
</organism>
<keyword evidence="7" id="KW-1185">Reference proteome</keyword>
<dbReference type="PATRIC" id="fig|946077.3.peg.2560"/>
<dbReference type="STRING" id="946077.W5A_12656"/>
<dbReference type="eggNOG" id="COG1595">
    <property type="taxonomic scope" value="Bacteria"/>
</dbReference>
<accession>I0W7J1</accession>